<dbReference type="InterPro" id="IPR045584">
    <property type="entry name" value="Pilin-like"/>
</dbReference>
<dbReference type="PANTHER" id="PTHR30093:SF2">
    <property type="entry name" value="TYPE II SECRETION SYSTEM PROTEIN H"/>
    <property type="match status" value="1"/>
</dbReference>
<dbReference type="PANTHER" id="PTHR30093">
    <property type="entry name" value="GENERAL SECRETION PATHWAY PROTEIN G"/>
    <property type="match status" value="1"/>
</dbReference>
<evidence type="ECO:0000313" key="3">
    <source>
        <dbReference type="EMBL" id="VTR93011.1"/>
    </source>
</evidence>
<dbReference type="Gene3D" id="3.30.700.10">
    <property type="entry name" value="Glycoprotein, Type 4 Pilin"/>
    <property type="match status" value="1"/>
</dbReference>
<keyword evidence="1" id="KW-1133">Transmembrane helix</keyword>
<dbReference type="AlphaFoldDB" id="A0A6P2CVL1"/>
<feature type="domain" description="DUF1559" evidence="2">
    <location>
        <begin position="31"/>
        <end position="287"/>
    </location>
</feature>
<dbReference type="InterPro" id="IPR011453">
    <property type="entry name" value="DUF1559"/>
</dbReference>
<dbReference type="NCBIfam" id="TIGR04294">
    <property type="entry name" value="pre_pil_HX9DG"/>
    <property type="match status" value="1"/>
</dbReference>
<sequence>MFKRRAFTLIELLVVIAIISILIGMLLPAVQKAREAASRMSCQNNLKQIGLAMHMYHNNFERLPPSRVYPIHVIVPPVQADNLVYEGGATWAVLILPHLEEENFYREWRPNFTYYEQGTITRYNVKGYFCPSRRTSKDGFSVSGDVPQIAPANYPHQPGGLSDYAAVLDPSGSDSASQVSVQVNNAVNGPFRMETGFRFADFTDGLTNTLLIGEKQVAKGNHGVGWTDCSTYNGNYARCWSRSASRSNPLTTNPTDTGWKFGSRHSGVVQFCLADGSVRALPETTDPILLERLTTRNDGQVISEY</sequence>
<evidence type="ECO:0000313" key="4">
    <source>
        <dbReference type="Proteomes" id="UP000464178"/>
    </source>
</evidence>
<keyword evidence="4" id="KW-1185">Reference proteome</keyword>
<keyword evidence="1" id="KW-0472">Membrane</keyword>
<organism evidence="3 4">
    <name type="scientific">Gemmata massiliana</name>
    <dbReference type="NCBI Taxonomy" id="1210884"/>
    <lineage>
        <taxon>Bacteria</taxon>
        <taxon>Pseudomonadati</taxon>
        <taxon>Planctomycetota</taxon>
        <taxon>Planctomycetia</taxon>
        <taxon>Gemmatales</taxon>
        <taxon>Gemmataceae</taxon>
        <taxon>Gemmata</taxon>
    </lineage>
</organism>
<keyword evidence="1" id="KW-0812">Transmembrane</keyword>
<dbReference type="EMBL" id="LR593886">
    <property type="protein sequence ID" value="VTR93011.1"/>
    <property type="molecule type" value="Genomic_DNA"/>
</dbReference>
<accession>A0A6P2CVL1</accession>
<dbReference type="Pfam" id="PF07963">
    <property type="entry name" value="N_methyl"/>
    <property type="match status" value="1"/>
</dbReference>
<name>A0A6P2CVL1_9BACT</name>
<evidence type="ECO:0000256" key="1">
    <source>
        <dbReference type="SAM" id="Phobius"/>
    </source>
</evidence>
<dbReference type="RefSeq" id="WP_162667801.1">
    <property type="nucleotide sequence ID" value="NZ_LR593886.1"/>
</dbReference>
<feature type="transmembrane region" description="Helical" evidence="1">
    <location>
        <begin position="6"/>
        <end position="30"/>
    </location>
</feature>
<gene>
    <name evidence="3" type="ORF">SOIL9_47030</name>
</gene>
<dbReference type="NCBIfam" id="TIGR02532">
    <property type="entry name" value="IV_pilin_GFxxxE"/>
    <property type="match status" value="1"/>
</dbReference>
<reference evidence="3 4" key="1">
    <citation type="submission" date="2019-05" db="EMBL/GenBank/DDBJ databases">
        <authorList>
            <consortium name="Science for Life Laboratories"/>
        </authorList>
    </citation>
    <scope>NUCLEOTIDE SEQUENCE [LARGE SCALE GENOMIC DNA]</scope>
    <source>
        <strain evidence="3">Soil9</strain>
    </source>
</reference>
<dbReference type="Pfam" id="PF07596">
    <property type="entry name" value="SBP_bac_10"/>
    <property type="match status" value="1"/>
</dbReference>
<dbReference type="InterPro" id="IPR027558">
    <property type="entry name" value="Pre_pil_HX9DG_C"/>
</dbReference>
<dbReference type="InterPro" id="IPR012902">
    <property type="entry name" value="N_methyl_site"/>
</dbReference>
<protein>
    <recommendedName>
        <fullName evidence="2">DUF1559 domain-containing protein</fullName>
    </recommendedName>
</protein>
<dbReference type="KEGG" id="gms:SOIL9_47030"/>
<proteinExistence type="predicted"/>
<evidence type="ECO:0000259" key="2">
    <source>
        <dbReference type="Pfam" id="PF07596"/>
    </source>
</evidence>
<dbReference type="SUPFAM" id="SSF54523">
    <property type="entry name" value="Pili subunits"/>
    <property type="match status" value="1"/>
</dbReference>
<dbReference type="Proteomes" id="UP000464178">
    <property type="component" value="Chromosome"/>
</dbReference>